<evidence type="ECO:0000256" key="1">
    <source>
        <dbReference type="ARBA" id="ARBA00022614"/>
    </source>
</evidence>
<dbReference type="PANTHER" id="PTHR47566:SF1">
    <property type="entry name" value="PROTEIN NUD1"/>
    <property type="match status" value="1"/>
</dbReference>
<dbReference type="InterPro" id="IPR026444">
    <property type="entry name" value="Secre_tail"/>
</dbReference>
<dbReference type="PANTHER" id="PTHR47566">
    <property type="match status" value="1"/>
</dbReference>
<dbReference type="AlphaFoldDB" id="A0AAU6WLN2"/>
<organism evidence="6 7">
    <name type="scientific">Chryseobacterium endophyticum</name>
    <dbReference type="NCBI Taxonomy" id="1854762"/>
    <lineage>
        <taxon>Bacteria</taxon>
        <taxon>Pseudomonadati</taxon>
        <taxon>Bacteroidota</taxon>
        <taxon>Flavobacteriia</taxon>
        <taxon>Flavobacteriales</taxon>
        <taxon>Weeksellaceae</taxon>
        <taxon>Chryseobacterium group</taxon>
        <taxon>Chryseobacterium</taxon>
    </lineage>
</organism>
<gene>
    <name evidence="6" type="ORF">AAFP95_16230</name>
</gene>
<keyword evidence="1" id="KW-0433">Leucine-rich repeat</keyword>
<keyword evidence="3" id="KW-0677">Repeat</keyword>
<feature type="domain" description="Secretion system C-terminal sorting" evidence="4">
    <location>
        <begin position="552"/>
        <end position="620"/>
    </location>
</feature>
<dbReference type="Pfam" id="PF24595">
    <property type="entry name" value="DUF7619"/>
    <property type="match status" value="1"/>
</dbReference>
<feature type="domain" description="DUF7619" evidence="5">
    <location>
        <begin position="407"/>
        <end position="533"/>
    </location>
</feature>
<dbReference type="SUPFAM" id="SSF52058">
    <property type="entry name" value="L domain-like"/>
    <property type="match status" value="1"/>
</dbReference>
<dbReference type="InterPro" id="IPR052574">
    <property type="entry name" value="CDIRP"/>
</dbReference>
<dbReference type="RefSeq" id="WP_345765825.1">
    <property type="nucleotide sequence ID" value="NZ_CP154834.1"/>
</dbReference>
<name>A0AAU6WLN2_9FLAO</name>
<protein>
    <submittedName>
        <fullName evidence="6">T9SS type A sorting domain-containing protein</fullName>
    </submittedName>
</protein>
<evidence type="ECO:0000313" key="6">
    <source>
        <dbReference type="EMBL" id="XAO73301.1"/>
    </source>
</evidence>
<dbReference type="InterPro" id="IPR032675">
    <property type="entry name" value="LRR_dom_sf"/>
</dbReference>
<dbReference type="InterPro" id="IPR025875">
    <property type="entry name" value="Leu-rich_rpt_4"/>
</dbReference>
<dbReference type="GO" id="GO:0035591">
    <property type="term" value="F:signaling adaptor activity"/>
    <property type="evidence" value="ECO:0007669"/>
    <property type="project" value="TreeGrafter"/>
</dbReference>
<dbReference type="InterPro" id="IPR055353">
    <property type="entry name" value="DUF7619"/>
</dbReference>
<accession>A0AAU6WLN2</accession>
<dbReference type="Pfam" id="PF18962">
    <property type="entry name" value="Por_Secre_tail"/>
    <property type="match status" value="1"/>
</dbReference>
<dbReference type="EMBL" id="CP154834">
    <property type="protein sequence ID" value="XAO73301.1"/>
    <property type="molecule type" value="Genomic_DNA"/>
</dbReference>
<dbReference type="NCBIfam" id="TIGR04183">
    <property type="entry name" value="Por_Secre_tail"/>
    <property type="match status" value="1"/>
</dbReference>
<evidence type="ECO:0000259" key="5">
    <source>
        <dbReference type="Pfam" id="PF24595"/>
    </source>
</evidence>
<evidence type="ECO:0000259" key="4">
    <source>
        <dbReference type="Pfam" id="PF18962"/>
    </source>
</evidence>
<sequence length="623" mass="68425">MTLACYGCGLPAINVQGLLNLKTFTCFENQLTALNVQGLPNLQYLSCYSNQLTTLDLHGLTNLYYLSCAKNQLASFNVQGCTGLQQIYCDNNKFTTINVEDCISLQTFRCEVNPLLVSIFMKNGANEFLSMSNNGNALQYICCDEGQIAAIQSAVSSLNFTNCNVNSYCTFNPGGNYNTITGIVRFDENNNGCDPNDELFEHLKIKINDGTNIGSTFSNSQGKYFFYTIAGNFAITTEAENPSLFQAVPGSFNTNFANSNNNIFTQDICIKAIGNSNDLEVVIAPVGSARPGFNAKYKLMWRNKGNTTLSGNVTLNFDNLKIAFVSSSLPYASIAGNQITYSFTNLKPYQNKATEIIFSVNPPTHPTHPVNIGNHLIFTAGINPSLNDILPLDNHFVFNQTVTGSYDPNDIECIEGNSIPVSMVGQYLHYIVNFENTGTAPTENIVVEMNIDPADFDINTLQLQHSSYPSFTKITGNKVEFMMKQANLGSGGHGNILMKIKSKGNLTIGDKVINKANIYFDYNFPIVTNDEITNIESQLKTSEVQKDQSVNLYPNPTKGDVNIEADSRIQSVEVFDAAGRIIQKHTGINSQNAKISIHSSSNGIYYFKVLTGKGTLLKKVSKN</sequence>
<evidence type="ECO:0000256" key="2">
    <source>
        <dbReference type="ARBA" id="ARBA00022729"/>
    </source>
</evidence>
<dbReference type="Gene3D" id="3.80.10.10">
    <property type="entry name" value="Ribonuclease Inhibitor"/>
    <property type="match status" value="1"/>
</dbReference>
<dbReference type="Pfam" id="PF12799">
    <property type="entry name" value="LRR_4"/>
    <property type="match status" value="1"/>
</dbReference>
<evidence type="ECO:0000313" key="7">
    <source>
        <dbReference type="Proteomes" id="UP001463665"/>
    </source>
</evidence>
<proteinExistence type="predicted"/>
<keyword evidence="2" id="KW-0732">Signal</keyword>
<evidence type="ECO:0000256" key="3">
    <source>
        <dbReference type="ARBA" id="ARBA00022737"/>
    </source>
</evidence>
<keyword evidence="7" id="KW-1185">Reference proteome</keyword>
<reference evidence="6 7" key="1">
    <citation type="submission" date="2024-04" db="EMBL/GenBank/DDBJ databases">
        <title>Genome sequencing and assembly of rice foliar adapted Chryseobacterium endophyticum OsEnb-ALM-A6.</title>
        <authorList>
            <person name="Kumar S."/>
            <person name="Javed M."/>
            <person name="Chouhan V."/>
            <person name="Charishma K."/>
            <person name="Patel A."/>
            <person name="Kumar M."/>
            <person name="Sahu K.P."/>
            <person name="Kumar A."/>
        </authorList>
    </citation>
    <scope>NUCLEOTIDE SEQUENCE [LARGE SCALE GENOMIC DNA]</scope>
    <source>
        <strain evidence="6 7">OsEnb-ALM-A6</strain>
    </source>
</reference>
<dbReference type="Proteomes" id="UP001463665">
    <property type="component" value="Chromosome"/>
</dbReference>